<evidence type="ECO:0000256" key="1">
    <source>
        <dbReference type="SAM" id="MobiDB-lite"/>
    </source>
</evidence>
<dbReference type="EMBL" id="NFLS01000001">
    <property type="protein sequence ID" value="OUQ58277.1"/>
    <property type="molecule type" value="Genomic_DNA"/>
</dbReference>
<keyword evidence="5" id="KW-1185">Reference proteome</keyword>
<dbReference type="GeneID" id="78202163"/>
<evidence type="ECO:0000313" key="4">
    <source>
        <dbReference type="Proteomes" id="UP000195859"/>
    </source>
</evidence>
<gene>
    <name evidence="3" type="ORF">B5E44_06930</name>
    <name evidence="2" type="ORF">B5E59_00755</name>
</gene>
<evidence type="ECO:0000313" key="3">
    <source>
        <dbReference type="EMBL" id="OUQ75493.1"/>
    </source>
</evidence>
<dbReference type="EMBL" id="NFLZ01000017">
    <property type="protein sequence ID" value="OUQ75493.1"/>
    <property type="molecule type" value="Genomic_DNA"/>
</dbReference>
<name>A0A1Y4Q9P9_9LACO</name>
<dbReference type="Proteomes" id="UP000195859">
    <property type="component" value="Unassembled WGS sequence"/>
</dbReference>
<feature type="compositionally biased region" description="Basic residues" evidence="1">
    <location>
        <begin position="148"/>
        <end position="163"/>
    </location>
</feature>
<dbReference type="AlphaFoldDB" id="A0A1Y4Q9P9"/>
<evidence type="ECO:0000313" key="5">
    <source>
        <dbReference type="Proteomes" id="UP000196293"/>
    </source>
</evidence>
<reference evidence="4 5" key="1">
    <citation type="submission" date="2017-04" db="EMBL/GenBank/DDBJ databases">
        <title>Function of individual gut microbiota members based on whole genome sequencing of pure cultures obtained from chicken caecum.</title>
        <authorList>
            <person name="Medvecky M."/>
            <person name="Cejkova D."/>
            <person name="Polansky O."/>
            <person name="Karasova D."/>
            <person name="Kubasova T."/>
            <person name="Cizek A."/>
            <person name="Rychlik I."/>
        </authorList>
    </citation>
    <scope>NUCLEOTIDE SEQUENCE [LARGE SCALE GENOMIC DNA]</scope>
    <source>
        <strain evidence="4">An101</strain>
        <strain evidence="5">An115</strain>
    </source>
</reference>
<feature type="region of interest" description="Disordered" evidence="1">
    <location>
        <begin position="148"/>
        <end position="170"/>
    </location>
</feature>
<accession>A0A1Y4Q9P9</accession>
<organism evidence="3 4">
    <name type="scientific">Lactobacillus gallinarum</name>
    <dbReference type="NCBI Taxonomy" id="52242"/>
    <lineage>
        <taxon>Bacteria</taxon>
        <taxon>Bacillati</taxon>
        <taxon>Bacillota</taxon>
        <taxon>Bacilli</taxon>
        <taxon>Lactobacillales</taxon>
        <taxon>Lactobacillaceae</taxon>
        <taxon>Lactobacillus</taxon>
    </lineage>
</organism>
<evidence type="ECO:0000313" key="2">
    <source>
        <dbReference type="EMBL" id="OUQ58277.1"/>
    </source>
</evidence>
<reference evidence="3" key="2">
    <citation type="journal article" date="2018" name="BMC Genomics">
        <title>Whole genome sequencing and function prediction of 133 gut anaerobes isolated from chicken caecum in pure cultures.</title>
        <authorList>
            <person name="Medvecky M."/>
            <person name="Cejkova D."/>
            <person name="Polansky O."/>
            <person name="Karasova D."/>
            <person name="Kubasova T."/>
            <person name="Cizek A."/>
            <person name="Rychlik I."/>
        </authorList>
    </citation>
    <scope>NUCLEOTIDE SEQUENCE</scope>
    <source>
        <strain evidence="3">An101</strain>
        <strain evidence="2">An115</strain>
    </source>
</reference>
<dbReference type="Proteomes" id="UP000196293">
    <property type="component" value="Unassembled WGS sequence"/>
</dbReference>
<dbReference type="RefSeq" id="WP_087175714.1">
    <property type="nucleotide sequence ID" value="NZ_NFKZ01000001.1"/>
</dbReference>
<sequence>MLILPLNGYAIYLTDQTSNEQIELPVNPAEIQLSYETGDKSETVINLGEVNTVGNLKLVGLSIKSSFPMFETTYTSADNLEEPDTYIKSIKNIQKKKHKVRVVISGTKISILMTINKFTYGMQNGNVDEYLYTLELKQYRNFAYKKLKNKKKSSKKKKKRSSPPKKVGIGSKVKVNGRLHLDSYGSGPGMYEKNAKREVLYIVPGRKYPVCVGINGIARGWVKMSEVKRV</sequence>
<proteinExistence type="predicted"/>
<protein>
    <submittedName>
        <fullName evidence="3">Uncharacterized protein</fullName>
    </submittedName>
</protein>
<comment type="caution">
    <text evidence="3">The sequence shown here is derived from an EMBL/GenBank/DDBJ whole genome shotgun (WGS) entry which is preliminary data.</text>
</comment>